<evidence type="ECO:0000259" key="1">
    <source>
        <dbReference type="Pfam" id="PF10881"/>
    </source>
</evidence>
<evidence type="ECO:0000313" key="3">
    <source>
        <dbReference type="Proteomes" id="UP000182229"/>
    </source>
</evidence>
<keyword evidence="3" id="KW-1185">Reference proteome</keyword>
<dbReference type="Pfam" id="PF10881">
    <property type="entry name" value="DUF2726"/>
    <property type="match status" value="1"/>
</dbReference>
<comment type="caution">
    <text evidence="2">The sequence shown here is derived from an EMBL/GenBank/DDBJ whole genome shotgun (WGS) entry which is preliminary data.</text>
</comment>
<reference evidence="3" key="1">
    <citation type="submission" date="2016-11" db="EMBL/GenBank/DDBJ databases">
        <authorList>
            <person name="Shukria A."/>
            <person name="Stevens D.C."/>
        </authorList>
    </citation>
    <scope>NUCLEOTIDE SEQUENCE [LARGE SCALE GENOMIC DNA]</scope>
    <source>
        <strain evidence="3">Cbfe23</strain>
    </source>
</reference>
<gene>
    <name evidence="2" type="ORF">BON30_47100</name>
</gene>
<proteinExistence type="predicted"/>
<sequence length="112" mass="12383">MDRRKKILATPMEKSSYQQLTNWSTKDNLTVHSQVALSQALHIDSGLSPDEQSYAFKASFDFVVARQDGSILFAVEADGSSLLDETTRRRDHLNSTFAIFGQPRAIGHAALG</sequence>
<accession>A0A1L9AUP9</accession>
<dbReference type="RefSeq" id="WP_071905214.1">
    <property type="nucleotide sequence ID" value="NZ_MPIN01000029.1"/>
</dbReference>
<organism evidence="2 3">
    <name type="scientific">Cystobacter ferrugineus</name>
    <dbReference type="NCBI Taxonomy" id="83449"/>
    <lineage>
        <taxon>Bacteria</taxon>
        <taxon>Pseudomonadati</taxon>
        <taxon>Myxococcota</taxon>
        <taxon>Myxococcia</taxon>
        <taxon>Myxococcales</taxon>
        <taxon>Cystobacterineae</taxon>
        <taxon>Archangiaceae</taxon>
        <taxon>Cystobacter</taxon>
    </lineage>
</organism>
<evidence type="ECO:0000313" key="2">
    <source>
        <dbReference type="EMBL" id="OJH33704.1"/>
    </source>
</evidence>
<dbReference type="InterPro" id="IPR024402">
    <property type="entry name" value="DUF2726"/>
</dbReference>
<protein>
    <recommendedName>
        <fullName evidence="1">DUF2726 domain-containing protein</fullName>
    </recommendedName>
</protein>
<dbReference type="AlphaFoldDB" id="A0A1L9AUP9"/>
<reference evidence="2 3" key="2">
    <citation type="submission" date="2016-12" db="EMBL/GenBank/DDBJ databases">
        <title>Draft Genome Sequence of Cystobacter ferrugineus Strain Cbfe23.</title>
        <authorList>
            <person name="Akbar S."/>
            <person name="Dowd S.E."/>
            <person name="Stevens D.C."/>
        </authorList>
    </citation>
    <scope>NUCLEOTIDE SEQUENCE [LARGE SCALE GENOMIC DNA]</scope>
    <source>
        <strain evidence="2 3">Cbfe23</strain>
    </source>
</reference>
<name>A0A1L9AUP9_9BACT</name>
<feature type="domain" description="DUF2726" evidence="1">
    <location>
        <begin position="6"/>
        <end position="93"/>
    </location>
</feature>
<dbReference type="EMBL" id="MPIN01000029">
    <property type="protein sequence ID" value="OJH33704.1"/>
    <property type="molecule type" value="Genomic_DNA"/>
</dbReference>
<dbReference type="Proteomes" id="UP000182229">
    <property type="component" value="Unassembled WGS sequence"/>
</dbReference>